<feature type="transmembrane region" description="Helical" evidence="5">
    <location>
        <begin position="204"/>
        <end position="223"/>
    </location>
</feature>
<dbReference type="Pfam" id="PF04479">
    <property type="entry name" value="RTA1"/>
    <property type="match status" value="1"/>
</dbReference>
<evidence type="ECO:0000256" key="3">
    <source>
        <dbReference type="ARBA" id="ARBA00022989"/>
    </source>
</evidence>
<reference evidence="6 7" key="1">
    <citation type="submission" date="2016-03" db="EMBL/GenBank/DDBJ databases">
        <title>Comparative genomics of Pseudogymnoascus destructans, the fungus causing white-nose syndrome of bats.</title>
        <authorList>
            <person name="Palmer J.M."/>
            <person name="Drees K.P."/>
            <person name="Foster J.T."/>
            <person name="Lindner D.L."/>
        </authorList>
    </citation>
    <scope>NUCLEOTIDE SEQUENCE [LARGE SCALE GENOMIC DNA]</scope>
    <source>
        <strain evidence="6 7">UAMH 10579</strain>
    </source>
</reference>
<proteinExistence type="predicted"/>
<keyword evidence="2 5" id="KW-0812">Transmembrane</keyword>
<keyword evidence="3 5" id="KW-1133">Transmembrane helix</keyword>
<comment type="subcellular location">
    <subcellularLocation>
        <location evidence="1">Membrane</location>
        <topology evidence="1">Multi-pass membrane protein</topology>
    </subcellularLocation>
</comment>
<keyword evidence="4 5" id="KW-0472">Membrane</keyword>
<dbReference type="RefSeq" id="XP_018132025.1">
    <property type="nucleotide sequence ID" value="XM_018272674.1"/>
</dbReference>
<name>A0A1B8GR29_9PEZI</name>
<evidence type="ECO:0000256" key="4">
    <source>
        <dbReference type="ARBA" id="ARBA00023136"/>
    </source>
</evidence>
<dbReference type="PANTHER" id="PTHR31465">
    <property type="entry name" value="PROTEIN RTA1-RELATED"/>
    <property type="match status" value="1"/>
</dbReference>
<protein>
    <submittedName>
        <fullName evidence="6">Uncharacterized protein</fullName>
    </submittedName>
</protein>
<reference evidence="7" key="2">
    <citation type="journal article" date="2018" name="Nat. Commun.">
        <title>Extreme sensitivity to ultraviolet light in the fungal pathogen causing white-nose syndrome of bats.</title>
        <authorList>
            <person name="Palmer J.M."/>
            <person name="Drees K.P."/>
            <person name="Foster J.T."/>
            <person name="Lindner D.L."/>
        </authorList>
    </citation>
    <scope>NUCLEOTIDE SEQUENCE [LARGE SCALE GENOMIC DNA]</scope>
    <source>
        <strain evidence="7">UAMH 10579</strain>
    </source>
</reference>
<feature type="transmembrane region" description="Helical" evidence="5">
    <location>
        <begin position="45"/>
        <end position="65"/>
    </location>
</feature>
<feature type="transmembrane region" description="Helical" evidence="5">
    <location>
        <begin position="77"/>
        <end position="102"/>
    </location>
</feature>
<dbReference type="EMBL" id="KV460217">
    <property type="protein sequence ID" value="OBT98292.1"/>
    <property type="molecule type" value="Genomic_DNA"/>
</dbReference>
<evidence type="ECO:0000313" key="6">
    <source>
        <dbReference type="EMBL" id="OBT98292.1"/>
    </source>
</evidence>
<dbReference type="PANTHER" id="PTHR31465:SF35">
    <property type="entry name" value="RTA1 DOMAIN PROTEIN-RELATED"/>
    <property type="match status" value="1"/>
</dbReference>
<dbReference type="Proteomes" id="UP000091956">
    <property type="component" value="Unassembled WGS sequence"/>
</dbReference>
<dbReference type="STRING" id="342668.A0A1B8GR29"/>
<dbReference type="AlphaFoldDB" id="A0A1B8GR29"/>
<organism evidence="6 7">
    <name type="scientific">Pseudogymnoascus verrucosus</name>
    <dbReference type="NCBI Taxonomy" id="342668"/>
    <lineage>
        <taxon>Eukaryota</taxon>
        <taxon>Fungi</taxon>
        <taxon>Dikarya</taxon>
        <taxon>Ascomycota</taxon>
        <taxon>Pezizomycotina</taxon>
        <taxon>Leotiomycetes</taxon>
        <taxon>Thelebolales</taxon>
        <taxon>Thelebolaceae</taxon>
        <taxon>Pseudogymnoascus</taxon>
    </lineage>
</organism>
<evidence type="ECO:0000256" key="1">
    <source>
        <dbReference type="ARBA" id="ARBA00004141"/>
    </source>
</evidence>
<feature type="transmembrane region" description="Helical" evidence="5">
    <location>
        <begin position="238"/>
        <end position="258"/>
    </location>
</feature>
<evidence type="ECO:0000256" key="5">
    <source>
        <dbReference type="SAM" id="Phobius"/>
    </source>
</evidence>
<gene>
    <name evidence="6" type="ORF">VE01_03176</name>
</gene>
<feature type="transmembrane region" description="Helical" evidence="5">
    <location>
        <begin position="164"/>
        <end position="183"/>
    </location>
</feature>
<evidence type="ECO:0000313" key="7">
    <source>
        <dbReference type="Proteomes" id="UP000091956"/>
    </source>
</evidence>
<accession>A0A1B8GR29</accession>
<keyword evidence="7" id="KW-1185">Reference proteome</keyword>
<dbReference type="InterPro" id="IPR007568">
    <property type="entry name" value="RTA1"/>
</dbReference>
<dbReference type="GO" id="GO:0016020">
    <property type="term" value="C:membrane"/>
    <property type="evidence" value="ECO:0007669"/>
    <property type="project" value="UniProtKB-SubCell"/>
</dbReference>
<dbReference type="GeneID" id="28836562"/>
<feature type="transmembrane region" description="Helical" evidence="5">
    <location>
        <begin position="20"/>
        <end position="38"/>
    </location>
</feature>
<feature type="transmembrane region" description="Helical" evidence="5">
    <location>
        <begin position="122"/>
        <end position="144"/>
    </location>
</feature>
<evidence type="ECO:0000256" key="2">
    <source>
        <dbReference type="ARBA" id="ARBA00022692"/>
    </source>
</evidence>
<sequence>MRESRAVGEFKLYHYSPSKAAAIVMIVLFAISTLFHTYQLFRKRTWYFIPFVMGGIFETIGYVGRALSANETPNWSLIPYVMQSLLILLAPTLFAASIYMVLGRIIRLVDGEKHSLIRVSRLTKIFVGGDVLSFLAQSGGGGILSNAKTTSSVNLGQNVITAGLGIQVLFFGLFVLVAMVFHLRIQKSPTTRSSSATIPWERHLIVLYTACLLILVRSVFRIIEYVMGQDGVLLSHEIYVYIFDATLMFLAMIVFNVCHPGAIITKDTMGSIGDVDVYGDNFEELQPVTTQYKG</sequence>